<dbReference type="FunFam" id="2.120.10.80:FF:000049">
    <property type="entry name" value="Cell polarity protein (Tea1)"/>
    <property type="match status" value="1"/>
</dbReference>
<feature type="compositionally biased region" description="Basic and acidic residues" evidence="7">
    <location>
        <begin position="55"/>
        <end position="72"/>
    </location>
</feature>
<feature type="compositionally biased region" description="Basic and acidic residues" evidence="7">
    <location>
        <begin position="710"/>
        <end position="722"/>
    </location>
</feature>
<dbReference type="Pfam" id="PF24681">
    <property type="entry name" value="Kelch_KLHDC2_KLHL20_DRC7"/>
    <property type="match status" value="1"/>
</dbReference>
<evidence type="ECO:0000256" key="7">
    <source>
        <dbReference type="SAM" id="MobiDB-lite"/>
    </source>
</evidence>
<comment type="caution">
    <text evidence="8">The sequence shown here is derived from an EMBL/GenBank/DDBJ whole genome shotgun (WGS) entry which is preliminary data.</text>
</comment>
<feature type="compositionally biased region" description="Low complexity" evidence="7">
    <location>
        <begin position="77"/>
        <end position="87"/>
    </location>
</feature>
<dbReference type="InterPro" id="IPR015915">
    <property type="entry name" value="Kelch-typ_b-propeller"/>
</dbReference>
<dbReference type="OrthoDB" id="45365at2759"/>
<feature type="compositionally biased region" description="Polar residues" evidence="7">
    <location>
        <begin position="568"/>
        <end position="585"/>
    </location>
</feature>
<feature type="compositionally biased region" description="Polar residues" evidence="7">
    <location>
        <begin position="450"/>
        <end position="489"/>
    </location>
</feature>
<feature type="region of interest" description="Disordered" evidence="7">
    <location>
        <begin position="1181"/>
        <end position="1201"/>
    </location>
</feature>
<keyword evidence="5 6" id="KW-0175">Coiled coil</keyword>
<gene>
    <name evidence="8" type="ORF">PNOK_0241900</name>
</gene>
<keyword evidence="3" id="KW-0963">Cytoplasm</keyword>
<protein>
    <submittedName>
        <fullName evidence="8">Cell polarity</fullName>
    </submittedName>
</protein>
<evidence type="ECO:0000313" key="9">
    <source>
        <dbReference type="Proteomes" id="UP000217199"/>
    </source>
</evidence>
<feature type="compositionally biased region" description="Low complexity" evidence="7">
    <location>
        <begin position="516"/>
        <end position="532"/>
    </location>
</feature>
<evidence type="ECO:0000313" key="8">
    <source>
        <dbReference type="EMBL" id="PAV22462.1"/>
    </source>
</evidence>
<dbReference type="Proteomes" id="UP000217199">
    <property type="component" value="Unassembled WGS sequence"/>
</dbReference>
<dbReference type="PANTHER" id="PTHR46647:SF1">
    <property type="entry name" value="RAB9 EFFECTOR PROTEIN WITH KELCH MOTIFS"/>
    <property type="match status" value="1"/>
</dbReference>
<dbReference type="FunCoup" id="A0A286USF3">
    <property type="interactions" value="6"/>
</dbReference>
<name>A0A286USF3_9AGAM</name>
<proteinExistence type="predicted"/>
<dbReference type="SUPFAM" id="SSF117281">
    <property type="entry name" value="Kelch motif"/>
    <property type="match status" value="1"/>
</dbReference>
<dbReference type="EMBL" id="NBII01000002">
    <property type="protein sequence ID" value="PAV22462.1"/>
    <property type="molecule type" value="Genomic_DNA"/>
</dbReference>
<feature type="region of interest" description="Disordered" evidence="7">
    <location>
        <begin position="110"/>
        <end position="129"/>
    </location>
</feature>
<comment type="subcellular location">
    <subcellularLocation>
        <location evidence="1">Cytoplasm</location>
    </subcellularLocation>
</comment>
<organism evidence="8 9">
    <name type="scientific">Pyrrhoderma noxium</name>
    <dbReference type="NCBI Taxonomy" id="2282107"/>
    <lineage>
        <taxon>Eukaryota</taxon>
        <taxon>Fungi</taxon>
        <taxon>Dikarya</taxon>
        <taxon>Basidiomycota</taxon>
        <taxon>Agaricomycotina</taxon>
        <taxon>Agaricomycetes</taxon>
        <taxon>Hymenochaetales</taxon>
        <taxon>Hymenochaetaceae</taxon>
        <taxon>Pyrrhoderma</taxon>
    </lineage>
</organism>
<dbReference type="Gene3D" id="1.20.5.170">
    <property type="match status" value="1"/>
</dbReference>
<sequence>MSFFRKRQTNTHASQNSTQVTVAQSASAALAQTKESAEKQALAQQQQQAQQMAREMAREREISPSQQRDIRETNGQSAPPNSSSPAAGVQQPPKQPAYPWSTRRIQCLPPAVLPKPGIPPPTSPSPSPFPRYGHSIPAISTQAGELLIFGGLVKDIARNDLYSFNTRELSTTLLQTAGEVPSARVGHASALVSSVLIVWGGDTKAEGRSFPSDTQDDGLYLLNLVTREWTRVAITGPAPAGRYGHAVAMVGSRFYVFGGQVDGEFLNDLWAFDLNTLRKQATWEQIRPSTNEGPSKRTGHTCITYGEKIIMFGGTDSQFHYNDTWSFDTTTRQWTELNCIGFIPSPREGHAAALVGDVIYIFGGRGLDGSDLGDLAAFKISNQRWYMFQNMGPAPSVRSGHRMAAVGSRVFVLGGEASITGQVDDPSIIHVLDTKHIKYPEPNKPPPPEGTTNVRRPSATAVQAPQQLPSVAQNPVVNGSPQRAMSPTSRPGADIEEARRAMSPSGVRPGNKQVNGLAAAPGPGSSPKSKSPLRSREDGVTGSDGSTESVSENNIRERALSPDGTRAKSPTNQDPSTLSRSISPQMQGEAYQSVNGVIGNTQQPQSMAAIAMQRNAAQRARSPSPIVDRTKPSDGVYQTGRASPTVNGYAAGHMRPGSTGNVTADLIRDLKLKEAELEGMKKREAWMRTALRSATNAGFVHADGEMDLSDPDRRSPTSEEPDVKGLANMILRLKQEHARVTNEVASQVQDASERCLEMERVRSAALQEASYYRAKLAAYENSSPEDAARVERQRITELERQLSVLARERTEQTKQVADLSSMVSIQTRIAEHAETRAAEAMRRSEALQESYERIQQENANLQDRHIQLESTLHDHKERILEHSTRAGIMEAERMTLEARLEELQSTKEQHIRTLDQARAALAATSDRTDELEAQWRRTQDQVVQLESDLIEARGELESRTAECETLRQRLTDVENSWAKSREEADQLRAFTTSSLGELLDIHRDIKSDEERVSRGHGERIHAMENESASLHKMLKEAGQRLSEAQQELLQSRVRVRDSEREHLSLKSQLDGIRSQLSSSMSESARLRKELASKENELYEKSRQASDTELRIAMFRTYFSEHGENIDEDDLRAKIGDAPARVVELENKLGQTVRVQEELERDLDQAIRRRDELESHVKNLANQLERVRSSPSSSKGDDGQWESRALEAERKLGETEQTFKTKLQQMEDDYQLAVKYVKGTEKMMRRMKDEVNRQKSLNANLQSELETRGGPGSENNSRLRGVNGRNTPLSEDGLDLRVQLSDAQRQNQRLTSENRDLRRRMESLEQEIENLRNNLVASQREADERLSHVEDLEQVIERLESALTVARGGHDESAMERLATENTLLKRENEQLSQKIDLLLADDQSAFGRDRPLSEISDRRASNSSAENDLAFQSLSNELDDWQRQLASSMSARRPLSDMEDSLVGGHQRTRSRS</sequence>
<dbReference type="GO" id="GO:0005737">
    <property type="term" value="C:cytoplasm"/>
    <property type="evidence" value="ECO:0007669"/>
    <property type="project" value="UniProtKB-SubCell"/>
</dbReference>
<keyword evidence="2" id="KW-0880">Kelch repeat</keyword>
<feature type="region of interest" description="Disordered" evidence="7">
    <location>
        <begin position="611"/>
        <end position="657"/>
    </location>
</feature>
<dbReference type="InterPro" id="IPR052124">
    <property type="entry name" value="Rab9_kelch_effector"/>
</dbReference>
<evidence type="ECO:0000256" key="6">
    <source>
        <dbReference type="SAM" id="Coils"/>
    </source>
</evidence>
<feature type="compositionally biased region" description="Polar residues" evidence="7">
    <location>
        <begin position="1272"/>
        <end position="1288"/>
    </location>
</feature>
<feature type="region of interest" description="Disordered" evidence="7">
    <location>
        <begin position="1445"/>
        <end position="1473"/>
    </location>
</feature>
<feature type="compositionally biased region" description="Polar residues" evidence="7">
    <location>
        <begin position="1253"/>
        <end position="1263"/>
    </location>
</feature>
<accession>A0A286USF3</accession>
<evidence type="ECO:0000256" key="4">
    <source>
        <dbReference type="ARBA" id="ARBA00022737"/>
    </source>
</evidence>
<evidence type="ECO:0000256" key="2">
    <source>
        <dbReference type="ARBA" id="ARBA00022441"/>
    </source>
</evidence>
<feature type="coiled-coil region" evidence="6">
    <location>
        <begin position="788"/>
        <end position="976"/>
    </location>
</feature>
<feature type="region of interest" description="Disordered" evidence="7">
    <location>
        <begin position="1251"/>
        <end position="1290"/>
    </location>
</feature>
<dbReference type="Gene3D" id="2.120.10.80">
    <property type="entry name" value="Kelch-type beta propeller"/>
    <property type="match status" value="2"/>
</dbReference>
<feature type="region of interest" description="Disordered" evidence="7">
    <location>
        <begin position="1"/>
        <end position="100"/>
    </location>
</feature>
<evidence type="ECO:0000256" key="1">
    <source>
        <dbReference type="ARBA" id="ARBA00004496"/>
    </source>
</evidence>
<feature type="compositionally biased region" description="Polar residues" evidence="7">
    <location>
        <begin position="10"/>
        <end position="27"/>
    </location>
</feature>
<dbReference type="InParanoid" id="A0A286USF3"/>
<dbReference type="PANTHER" id="PTHR46647">
    <property type="entry name" value="RAB9 EFFECTOR PROTEIN WITH KELCH MOTIFS"/>
    <property type="match status" value="1"/>
</dbReference>
<feature type="coiled-coil region" evidence="6">
    <location>
        <begin position="1027"/>
        <end position="1103"/>
    </location>
</feature>
<keyword evidence="9" id="KW-1185">Reference proteome</keyword>
<feature type="region of interest" description="Disordered" evidence="7">
    <location>
        <begin position="436"/>
        <end position="585"/>
    </location>
</feature>
<dbReference type="STRING" id="2282107.A0A286USF3"/>
<feature type="compositionally biased region" description="Polar residues" evidence="7">
    <location>
        <begin position="543"/>
        <end position="553"/>
    </location>
</feature>
<feature type="compositionally biased region" description="Pro residues" evidence="7">
    <location>
        <begin position="111"/>
        <end position="129"/>
    </location>
</feature>
<reference evidence="8 9" key="1">
    <citation type="journal article" date="2017" name="Mol. Ecol.">
        <title>Comparative and population genomic landscape of Phellinus noxius: A hypervariable fungus causing root rot in trees.</title>
        <authorList>
            <person name="Chung C.L."/>
            <person name="Lee T.J."/>
            <person name="Akiba M."/>
            <person name="Lee H.H."/>
            <person name="Kuo T.H."/>
            <person name="Liu D."/>
            <person name="Ke H.M."/>
            <person name="Yokoi T."/>
            <person name="Roa M.B."/>
            <person name="Lu M.J."/>
            <person name="Chang Y.Y."/>
            <person name="Ann P.J."/>
            <person name="Tsai J.N."/>
            <person name="Chen C.Y."/>
            <person name="Tzean S.S."/>
            <person name="Ota Y."/>
            <person name="Hattori T."/>
            <person name="Sahashi N."/>
            <person name="Liou R.F."/>
            <person name="Kikuchi T."/>
            <person name="Tsai I.J."/>
        </authorList>
    </citation>
    <scope>NUCLEOTIDE SEQUENCE [LARGE SCALE GENOMIC DNA]</scope>
    <source>
        <strain evidence="8 9">FFPRI411160</strain>
    </source>
</reference>
<keyword evidence="4" id="KW-0677">Repeat</keyword>
<feature type="compositionally biased region" description="Low complexity" evidence="7">
    <location>
        <begin position="40"/>
        <end position="54"/>
    </location>
</feature>
<feature type="coiled-coil region" evidence="6">
    <location>
        <begin position="1299"/>
        <end position="1401"/>
    </location>
</feature>
<evidence type="ECO:0000256" key="5">
    <source>
        <dbReference type="ARBA" id="ARBA00023054"/>
    </source>
</evidence>
<feature type="region of interest" description="Disordered" evidence="7">
    <location>
        <begin position="702"/>
        <end position="722"/>
    </location>
</feature>
<evidence type="ECO:0000256" key="3">
    <source>
        <dbReference type="ARBA" id="ARBA00022490"/>
    </source>
</evidence>
<dbReference type="SUPFAM" id="SSF57997">
    <property type="entry name" value="Tropomyosin"/>
    <property type="match status" value="2"/>
</dbReference>